<keyword evidence="2" id="KW-1003">Cell membrane</keyword>
<dbReference type="InterPro" id="IPR050516">
    <property type="entry name" value="Olfactory_GPCR"/>
</dbReference>
<feature type="transmembrane region" description="Helical" evidence="11">
    <location>
        <begin position="91"/>
        <end position="113"/>
    </location>
</feature>
<dbReference type="InterPro" id="IPR000725">
    <property type="entry name" value="Olfact_rcpt"/>
</dbReference>
<keyword evidence="5 11" id="KW-1133">Transmembrane helix</keyword>
<dbReference type="AlphaFoldDB" id="A0A7K7TFQ8"/>
<feature type="transmembrane region" description="Helical" evidence="11">
    <location>
        <begin position="53"/>
        <end position="71"/>
    </location>
</feature>
<organism evidence="13 14">
    <name type="scientific">Sapayoa aenigma</name>
    <name type="common">broad-billed sapayoa</name>
    <dbReference type="NCBI Taxonomy" id="239371"/>
    <lineage>
        <taxon>Eukaryota</taxon>
        <taxon>Metazoa</taxon>
        <taxon>Chordata</taxon>
        <taxon>Craniata</taxon>
        <taxon>Vertebrata</taxon>
        <taxon>Euteleostomi</taxon>
        <taxon>Archelosauria</taxon>
        <taxon>Archosauria</taxon>
        <taxon>Dinosauria</taxon>
        <taxon>Saurischia</taxon>
        <taxon>Theropoda</taxon>
        <taxon>Coelurosauria</taxon>
        <taxon>Aves</taxon>
        <taxon>Neognathae</taxon>
        <taxon>Neoaves</taxon>
        <taxon>Telluraves</taxon>
        <taxon>Australaves</taxon>
        <taxon>Passeriformes</taxon>
        <taxon>Tyrannidae</taxon>
        <taxon>Sapayoa</taxon>
    </lineage>
</organism>
<evidence type="ECO:0000256" key="4">
    <source>
        <dbReference type="ARBA" id="ARBA00022725"/>
    </source>
</evidence>
<feature type="transmembrane region" description="Helical" evidence="11">
    <location>
        <begin position="19"/>
        <end position="41"/>
    </location>
</feature>
<dbReference type="FunFam" id="1.20.1070.10:FF:000410">
    <property type="entry name" value="Olfactory receptor 1348"/>
    <property type="match status" value="1"/>
</dbReference>
<accession>A0A7K7TFQ8</accession>
<keyword evidence="9 10" id="KW-0807">Transducer</keyword>
<feature type="non-terminal residue" evidence="13">
    <location>
        <position position="1"/>
    </location>
</feature>
<dbReference type="PANTHER" id="PTHR26452">
    <property type="entry name" value="OLFACTORY RECEPTOR"/>
    <property type="match status" value="1"/>
</dbReference>
<keyword evidence="6 10" id="KW-0297">G-protein coupled receptor</keyword>
<keyword evidence="14" id="KW-1185">Reference proteome</keyword>
<evidence type="ECO:0000256" key="6">
    <source>
        <dbReference type="ARBA" id="ARBA00023040"/>
    </source>
</evidence>
<dbReference type="Gene3D" id="1.20.1070.10">
    <property type="entry name" value="Rhodopsin 7-helix transmembrane proteins"/>
    <property type="match status" value="1"/>
</dbReference>
<dbReference type="EMBL" id="VZSY01002744">
    <property type="protein sequence ID" value="NXA15699.1"/>
    <property type="molecule type" value="Genomic_DNA"/>
</dbReference>
<dbReference type="GO" id="GO:0004930">
    <property type="term" value="F:G protein-coupled receptor activity"/>
    <property type="evidence" value="ECO:0007669"/>
    <property type="project" value="UniProtKB-KW"/>
</dbReference>
<evidence type="ECO:0000256" key="2">
    <source>
        <dbReference type="ARBA" id="ARBA00022475"/>
    </source>
</evidence>
<evidence type="ECO:0000256" key="9">
    <source>
        <dbReference type="ARBA" id="ARBA00023224"/>
    </source>
</evidence>
<evidence type="ECO:0000256" key="11">
    <source>
        <dbReference type="SAM" id="Phobius"/>
    </source>
</evidence>
<evidence type="ECO:0000259" key="12">
    <source>
        <dbReference type="PROSITE" id="PS50262"/>
    </source>
</evidence>
<evidence type="ECO:0000256" key="7">
    <source>
        <dbReference type="ARBA" id="ARBA00023136"/>
    </source>
</evidence>
<dbReference type="SUPFAM" id="SSF81321">
    <property type="entry name" value="Family A G protein-coupled receptor-like"/>
    <property type="match status" value="1"/>
</dbReference>
<evidence type="ECO:0000256" key="1">
    <source>
        <dbReference type="ARBA" id="ARBA00004651"/>
    </source>
</evidence>
<dbReference type="PRINTS" id="PR00237">
    <property type="entry name" value="GPCRRHODOPSN"/>
</dbReference>
<evidence type="ECO:0000256" key="8">
    <source>
        <dbReference type="ARBA" id="ARBA00023170"/>
    </source>
</evidence>
<sequence length="153" mass="16897">NQTQVTEFMLLSFSHVQPFLFALFLAIYVATLLGNSAILMLVSLDPRLHSPMYFFLSHLACLDLCYSSVTVPKILANVLRPQATISYHGCLAQMFFLMGYAGTECALLAVMAYDRYVAICQPLRYAQAMSRGACAAAAIGCWLWGLLDSTLHT</sequence>
<keyword evidence="4" id="KW-0552">Olfaction</keyword>
<evidence type="ECO:0000313" key="14">
    <source>
        <dbReference type="Proteomes" id="UP000589485"/>
    </source>
</evidence>
<feature type="transmembrane region" description="Helical" evidence="11">
    <location>
        <begin position="125"/>
        <end position="147"/>
    </location>
</feature>
<dbReference type="PROSITE" id="PS50262">
    <property type="entry name" value="G_PROTEIN_RECEP_F1_2"/>
    <property type="match status" value="1"/>
</dbReference>
<feature type="non-terminal residue" evidence="13">
    <location>
        <position position="153"/>
    </location>
</feature>
<feature type="domain" description="G-protein coupled receptors family 1 profile" evidence="12">
    <location>
        <begin position="34"/>
        <end position="153"/>
    </location>
</feature>
<keyword evidence="3 10" id="KW-0812">Transmembrane</keyword>
<dbReference type="OrthoDB" id="6145535at2759"/>
<dbReference type="PROSITE" id="PS00237">
    <property type="entry name" value="G_PROTEIN_RECEP_F1_1"/>
    <property type="match status" value="1"/>
</dbReference>
<keyword evidence="8 10" id="KW-0675">Receptor</keyword>
<name>A0A7K7TFQ8_9TYRA</name>
<gene>
    <name evidence="13" type="primary">Or12d1_0</name>
    <name evidence="13" type="ORF">SAPAEN_R07445</name>
</gene>
<comment type="similarity">
    <text evidence="10">Belongs to the G-protein coupled receptor 1 family.</text>
</comment>
<evidence type="ECO:0000313" key="13">
    <source>
        <dbReference type="EMBL" id="NXA15699.1"/>
    </source>
</evidence>
<keyword evidence="7 11" id="KW-0472">Membrane</keyword>
<dbReference type="GO" id="GO:0005886">
    <property type="term" value="C:plasma membrane"/>
    <property type="evidence" value="ECO:0007669"/>
    <property type="project" value="UniProtKB-SubCell"/>
</dbReference>
<dbReference type="Pfam" id="PF13853">
    <property type="entry name" value="7tm_4"/>
    <property type="match status" value="1"/>
</dbReference>
<evidence type="ECO:0000256" key="5">
    <source>
        <dbReference type="ARBA" id="ARBA00022989"/>
    </source>
</evidence>
<dbReference type="InterPro" id="IPR000276">
    <property type="entry name" value="GPCR_Rhodpsn"/>
</dbReference>
<evidence type="ECO:0000256" key="10">
    <source>
        <dbReference type="RuleBase" id="RU000688"/>
    </source>
</evidence>
<proteinExistence type="inferred from homology"/>
<comment type="caution">
    <text evidence="13">The sequence shown here is derived from an EMBL/GenBank/DDBJ whole genome shotgun (WGS) entry which is preliminary data.</text>
</comment>
<dbReference type="GO" id="GO:0004984">
    <property type="term" value="F:olfactory receptor activity"/>
    <property type="evidence" value="ECO:0007669"/>
    <property type="project" value="InterPro"/>
</dbReference>
<comment type="subcellular location">
    <subcellularLocation>
        <location evidence="1">Cell membrane</location>
        <topology evidence="1">Multi-pass membrane protein</topology>
    </subcellularLocation>
</comment>
<protein>
    <submittedName>
        <fullName evidence="13">O12D1 protein</fullName>
    </submittedName>
</protein>
<dbReference type="Proteomes" id="UP000589485">
    <property type="component" value="Unassembled WGS sequence"/>
</dbReference>
<reference evidence="13 14" key="1">
    <citation type="submission" date="2019-09" db="EMBL/GenBank/DDBJ databases">
        <title>Bird 10,000 Genomes (B10K) Project - Family phase.</title>
        <authorList>
            <person name="Zhang G."/>
        </authorList>
    </citation>
    <scope>NUCLEOTIDE SEQUENCE [LARGE SCALE GENOMIC DNA]</scope>
    <source>
        <strain evidence="13">B10K-DU-030-41</strain>
        <tissue evidence="13">Muscle</tissue>
    </source>
</reference>
<keyword evidence="4" id="KW-0716">Sensory transduction</keyword>
<dbReference type="InterPro" id="IPR017452">
    <property type="entry name" value="GPCR_Rhodpsn_7TM"/>
</dbReference>
<evidence type="ECO:0000256" key="3">
    <source>
        <dbReference type="ARBA" id="ARBA00022692"/>
    </source>
</evidence>